<dbReference type="CDD" id="cd16021">
    <property type="entry name" value="ALP_like"/>
    <property type="match status" value="1"/>
</dbReference>
<dbReference type="GO" id="GO:0005615">
    <property type="term" value="C:extracellular space"/>
    <property type="evidence" value="ECO:0007669"/>
    <property type="project" value="TreeGrafter"/>
</dbReference>
<dbReference type="InterPro" id="IPR017850">
    <property type="entry name" value="Alkaline_phosphatase_core_sf"/>
</dbReference>
<dbReference type="PANTHER" id="PTHR10974:SF1">
    <property type="entry name" value="FI08016P-RELATED"/>
    <property type="match status" value="1"/>
</dbReference>
<dbReference type="Pfam" id="PF02995">
    <property type="entry name" value="DUF229"/>
    <property type="match status" value="1"/>
</dbReference>
<protein>
    <submittedName>
        <fullName evidence="2">Uncharacterized protein</fullName>
    </submittedName>
</protein>
<sequence>MRRRYRVCCKRSVRISCMTFCIATIAFISIYSHITLLPSDESTKAFVVDENDLEDAKMNPTSNLHLLREDYFNATQLTCRYPTLKIDNPDIWKHLHAVQKSQPDCEKQKNWVYVENGTGVTYYLLAYYFDSYSTFRLSKEALEKHGPIECAYYPILRSKDDFSAMEGARLFPFVDKTALISDFFRVDCHGKNGSSYSNLHMGIKFDPLLHLRSIRNSMVNIHLEYNILMFGFDSVSRMTFMRFLPKSYSFLIKELGAVVMKGYNIVGDGTRAALLPLLTGKTQRELPEARRGHADAETVDQFPWIWNQFRDSGYVTQWAEDMQFVGTFQYRLKGFRDPPVDHYGRPFYLFAESKKTSKPFCFGSITRFQAMFDWIRNFFDMYPHQPKFSYLFHADYSHNSNDRIPYADNELLGFLQMIKAHGYLDRTMLIIITDHGSRYSSLRNTYQGKLEERLPFMAIRMPLQFQAQYPMIMRNLRFNSRRLTTMFDLHETFEHLLKFHSLVPYRSQSNRSFSLFELVPENRTCANAGIQHHWCACLNWHDLSINQPIIQQFSRVVVDFLNEFVSDHKRDCATLAVLRVNKASQLKGSGDLLKFVNSNNKRVGTSRFGKGTFQWSNNTKFYQIQLETTPGQGQFEVTAEYDLIKKTFDIRKQHLSRINKYGETSACVASKRPEFQDICYCSNSVFHKNTTSNIVVTAE</sequence>
<evidence type="ECO:0000256" key="1">
    <source>
        <dbReference type="SAM" id="Phobius"/>
    </source>
</evidence>
<dbReference type="AlphaFoldDB" id="A0A816SNK8"/>
<feature type="transmembrane region" description="Helical" evidence="1">
    <location>
        <begin position="12"/>
        <end position="34"/>
    </location>
</feature>
<dbReference type="InterPro" id="IPR004245">
    <property type="entry name" value="DUF229"/>
</dbReference>
<keyword evidence="1" id="KW-0472">Membrane</keyword>
<reference evidence="2" key="1">
    <citation type="submission" date="2021-02" db="EMBL/GenBank/DDBJ databases">
        <authorList>
            <person name="Nowell W R."/>
        </authorList>
    </citation>
    <scope>NUCLEOTIDE SEQUENCE</scope>
</reference>
<proteinExistence type="predicted"/>
<name>A0A816SNK8_9BILA</name>
<keyword evidence="1" id="KW-0812">Transmembrane</keyword>
<dbReference type="Proteomes" id="UP000663856">
    <property type="component" value="Unassembled WGS sequence"/>
</dbReference>
<evidence type="ECO:0000313" key="3">
    <source>
        <dbReference type="Proteomes" id="UP000663856"/>
    </source>
</evidence>
<evidence type="ECO:0000313" key="2">
    <source>
        <dbReference type="EMBL" id="CAF2087146.1"/>
    </source>
</evidence>
<gene>
    <name evidence="2" type="ORF">WKI299_LOCUS17437</name>
</gene>
<comment type="caution">
    <text evidence="2">The sequence shown here is derived from an EMBL/GenBank/DDBJ whole genome shotgun (WGS) entry which is preliminary data.</text>
</comment>
<dbReference type="Gene3D" id="3.40.720.10">
    <property type="entry name" value="Alkaline Phosphatase, subunit A"/>
    <property type="match status" value="1"/>
</dbReference>
<dbReference type="SUPFAM" id="SSF53649">
    <property type="entry name" value="Alkaline phosphatase-like"/>
    <property type="match status" value="1"/>
</dbReference>
<organism evidence="2 3">
    <name type="scientific">Rotaria magnacalcarata</name>
    <dbReference type="NCBI Taxonomy" id="392030"/>
    <lineage>
        <taxon>Eukaryota</taxon>
        <taxon>Metazoa</taxon>
        <taxon>Spiralia</taxon>
        <taxon>Gnathifera</taxon>
        <taxon>Rotifera</taxon>
        <taxon>Eurotatoria</taxon>
        <taxon>Bdelloidea</taxon>
        <taxon>Philodinida</taxon>
        <taxon>Philodinidae</taxon>
        <taxon>Rotaria</taxon>
    </lineage>
</organism>
<dbReference type="PANTHER" id="PTHR10974">
    <property type="entry name" value="FI08016P-RELATED"/>
    <property type="match status" value="1"/>
</dbReference>
<keyword evidence="1" id="KW-1133">Transmembrane helix</keyword>
<dbReference type="EMBL" id="CAJNRF010006936">
    <property type="protein sequence ID" value="CAF2087146.1"/>
    <property type="molecule type" value="Genomic_DNA"/>
</dbReference>
<dbReference type="FunFam" id="3.40.720.10:FF:000017">
    <property type="entry name" value="Predicted protein"/>
    <property type="match status" value="1"/>
</dbReference>
<accession>A0A816SNK8</accession>